<evidence type="ECO:0000256" key="1">
    <source>
        <dbReference type="SAM" id="Phobius"/>
    </source>
</evidence>
<proteinExistence type="predicted"/>
<evidence type="ECO:0000313" key="2">
    <source>
        <dbReference type="EMBL" id="GGY38783.1"/>
    </source>
</evidence>
<name>A0ABQ3A843_9ACTN</name>
<keyword evidence="1" id="KW-0472">Membrane</keyword>
<accession>A0ABQ3A843</accession>
<feature type="transmembrane region" description="Helical" evidence="1">
    <location>
        <begin position="20"/>
        <end position="53"/>
    </location>
</feature>
<sequence>MLPPPLLPPPFIGGGGTGAVILGFGGALGTGALVAATGGAAGVALCVGVALALRLPVGDGEEEGVADCVGVAAGLLAAGLAGLAASSWQPAVVRATAPSRPEMSRVRTAGLDMRMRRLSRTIVALVMIW</sequence>
<organism evidence="2 3">
    <name type="scientific">Streptomyces xanthochromogenes</name>
    <dbReference type="NCBI Taxonomy" id="67384"/>
    <lineage>
        <taxon>Bacteria</taxon>
        <taxon>Bacillati</taxon>
        <taxon>Actinomycetota</taxon>
        <taxon>Actinomycetes</taxon>
        <taxon>Kitasatosporales</taxon>
        <taxon>Streptomycetaceae</taxon>
        <taxon>Streptomyces</taxon>
    </lineage>
</organism>
<comment type="caution">
    <text evidence="2">The sequence shown here is derived from an EMBL/GenBank/DDBJ whole genome shotgun (WGS) entry which is preliminary data.</text>
</comment>
<protein>
    <submittedName>
        <fullName evidence="2">Uncharacterized protein</fullName>
    </submittedName>
</protein>
<keyword evidence="3" id="KW-1185">Reference proteome</keyword>
<dbReference type="Proteomes" id="UP000600946">
    <property type="component" value="Unassembled WGS sequence"/>
</dbReference>
<gene>
    <name evidence="2" type="ORF">GCM10010326_36070</name>
</gene>
<reference evidence="3" key="1">
    <citation type="journal article" date="2019" name="Int. J. Syst. Evol. Microbiol.">
        <title>The Global Catalogue of Microorganisms (GCM) 10K type strain sequencing project: providing services to taxonomists for standard genome sequencing and annotation.</title>
        <authorList>
            <consortium name="The Broad Institute Genomics Platform"/>
            <consortium name="The Broad Institute Genome Sequencing Center for Infectious Disease"/>
            <person name="Wu L."/>
            <person name="Ma J."/>
        </authorList>
    </citation>
    <scope>NUCLEOTIDE SEQUENCE [LARGE SCALE GENOMIC DNA]</scope>
    <source>
        <strain evidence="3">JCM 4594</strain>
    </source>
</reference>
<evidence type="ECO:0000313" key="3">
    <source>
        <dbReference type="Proteomes" id="UP000600946"/>
    </source>
</evidence>
<keyword evidence="1" id="KW-0812">Transmembrane</keyword>
<feature type="transmembrane region" description="Helical" evidence="1">
    <location>
        <begin position="65"/>
        <end position="88"/>
    </location>
</feature>
<keyword evidence="1" id="KW-1133">Transmembrane helix</keyword>
<dbReference type="EMBL" id="BMUU01000005">
    <property type="protein sequence ID" value="GGY38783.1"/>
    <property type="molecule type" value="Genomic_DNA"/>
</dbReference>